<dbReference type="RefSeq" id="WP_119579769.1">
    <property type="nucleotide sequence ID" value="NZ_QXEC01000041.1"/>
</dbReference>
<dbReference type="PANTHER" id="PTHR35807">
    <property type="entry name" value="TRANSCRIPTIONAL REGULATOR REDD-RELATED"/>
    <property type="match status" value="1"/>
</dbReference>
<feature type="region of interest" description="Disordered" evidence="6">
    <location>
        <begin position="1"/>
        <end position="21"/>
    </location>
</feature>
<dbReference type="AlphaFoldDB" id="A0A418MN79"/>
<protein>
    <recommendedName>
        <fullName evidence="7">OmpR/PhoB-type domain-containing protein</fullName>
    </recommendedName>
</protein>
<dbReference type="GO" id="GO:0003677">
    <property type="term" value="F:DNA binding"/>
    <property type="evidence" value="ECO:0007669"/>
    <property type="project" value="UniProtKB-UniRule"/>
</dbReference>
<dbReference type="Pfam" id="PF03704">
    <property type="entry name" value="BTAD"/>
    <property type="match status" value="1"/>
</dbReference>
<dbReference type="GO" id="GO:0000160">
    <property type="term" value="P:phosphorelay signal transduction system"/>
    <property type="evidence" value="ECO:0007669"/>
    <property type="project" value="InterPro"/>
</dbReference>
<dbReference type="CDD" id="cd00383">
    <property type="entry name" value="trans_reg_C"/>
    <property type="match status" value="1"/>
</dbReference>
<dbReference type="InterPro" id="IPR011990">
    <property type="entry name" value="TPR-like_helical_dom_sf"/>
</dbReference>
<dbReference type="SMART" id="SM01043">
    <property type="entry name" value="BTAD"/>
    <property type="match status" value="1"/>
</dbReference>
<dbReference type="PROSITE" id="PS51755">
    <property type="entry name" value="OMPR_PHOB"/>
    <property type="match status" value="1"/>
</dbReference>
<comment type="caution">
    <text evidence="8">The sequence shown here is derived from an EMBL/GenBank/DDBJ whole genome shotgun (WGS) entry which is preliminary data.</text>
</comment>
<proteinExistence type="inferred from homology"/>
<organism evidence="8 9">
    <name type="scientific">Micromonospora radicis</name>
    <dbReference type="NCBI Taxonomy" id="1894971"/>
    <lineage>
        <taxon>Bacteria</taxon>
        <taxon>Bacillati</taxon>
        <taxon>Actinomycetota</taxon>
        <taxon>Actinomycetes</taxon>
        <taxon>Micromonosporales</taxon>
        <taxon>Micromonosporaceae</taxon>
        <taxon>Micromonospora</taxon>
    </lineage>
</organism>
<dbReference type="SMART" id="SM00862">
    <property type="entry name" value="Trans_reg_C"/>
    <property type="match status" value="1"/>
</dbReference>
<accession>A0A418MN79</accession>
<dbReference type="PANTHER" id="PTHR35807:SF1">
    <property type="entry name" value="TRANSCRIPTIONAL REGULATOR REDD"/>
    <property type="match status" value="1"/>
</dbReference>
<evidence type="ECO:0000256" key="6">
    <source>
        <dbReference type="SAM" id="MobiDB-lite"/>
    </source>
</evidence>
<dbReference type="EMBL" id="QXEC01000041">
    <property type="protein sequence ID" value="RIV31604.1"/>
    <property type="molecule type" value="Genomic_DNA"/>
</dbReference>
<keyword evidence="4" id="KW-0804">Transcription</keyword>
<dbReference type="CDD" id="cd15831">
    <property type="entry name" value="BTAD"/>
    <property type="match status" value="1"/>
</dbReference>
<gene>
    <name evidence="8" type="ORF">D2L64_25610</name>
</gene>
<dbReference type="SUPFAM" id="SSF46894">
    <property type="entry name" value="C-terminal effector domain of the bipartite response regulators"/>
    <property type="match status" value="1"/>
</dbReference>
<sequence>MRHDMTRIDSPAIVRPHPDPAGGPDWLTFDLLGPIRAWSGGEEIDLGSPQQRATLAVLLLHEGTVVTVDELVRAVWGDEPPRAAVTTVRTYVSRLRRVQAPRPDGSTGLRIRSIGRGYSLDVPSDSVDVVRFRRHTTLAAAATRRGDFAVSAMHLRSALALRHGSPLAGAPGPYAHSQRTRLQQLITTAELDLISAEINVGRHHEVLPELSVFVAENPLWERVHELYMTALYRCGRQADALAHYQATRQELVDNLGIEPGVVLRELHRRILAGEVGMLPDRSDDVCPALHLRVNRPRPVRHRADANRIARFVRR</sequence>
<evidence type="ECO:0000313" key="8">
    <source>
        <dbReference type="EMBL" id="RIV31604.1"/>
    </source>
</evidence>
<dbReference type="Gene3D" id="1.25.40.10">
    <property type="entry name" value="Tetratricopeptide repeat domain"/>
    <property type="match status" value="1"/>
</dbReference>
<evidence type="ECO:0000256" key="2">
    <source>
        <dbReference type="ARBA" id="ARBA00023015"/>
    </source>
</evidence>
<dbReference type="InterPro" id="IPR016032">
    <property type="entry name" value="Sig_transdc_resp-reg_C-effctor"/>
</dbReference>
<dbReference type="InterPro" id="IPR005158">
    <property type="entry name" value="BTAD"/>
</dbReference>
<keyword evidence="2" id="KW-0805">Transcription regulation</keyword>
<evidence type="ECO:0000313" key="9">
    <source>
        <dbReference type="Proteomes" id="UP000283832"/>
    </source>
</evidence>
<keyword evidence="3 5" id="KW-0238">DNA-binding</keyword>
<evidence type="ECO:0000256" key="5">
    <source>
        <dbReference type="PROSITE-ProRule" id="PRU01091"/>
    </source>
</evidence>
<dbReference type="InterPro" id="IPR036388">
    <property type="entry name" value="WH-like_DNA-bd_sf"/>
</dbReference>
<reference evidence="8 9" key="1">
    <citation type="submission" date="2018-08" db="EMBL/GenBank/DDBJ databases">
        <title>Jishengella sp. nov., isolated from a root of Azadirachta indica A. Juss. var. siamensis Valenton.</title>
        <authorList>
            <person name="Kuncharoen N."/>
            <person name="Tanasupawat S."/>
            <person name="Kudo T."/>
            <person name="Ohkuma M."/>
        </authorList>
    </citation>
    <scope>NUCLEOTIDE SEQUENCE [LARGE SCALE GENOMIC DNA]</scope>
    <source>
        <strain evidence="8 9">AZ1-13</strain>
    </source>
</reference>
<dbReference type="InterPro" id="IPR001867">
    <property type="entry name" value="OmpR/PhoB-type_DNA-bd"/>
</dbReference>
<feature type="DNA-binding region" description="OmpR/PhoB-type" evidence="5">
    <location>
        <begin position="10"/>
        <end position="122"/>
    </location>
</feature>
<comment type="similarity">
    <text evidence="1">Belongs to the AfsR/DnrI/RedD regulatory family.</text>
</comment>
<dbReference type="SUPFAM" id="SSF48452">
    <property type="entry name" value="TPR-like"/>
    <property type="match status" value="1"/>
</dbReference>
<dbReference type="Gene3D" id="1.10.10.10">
    <property type="entry name" value="Winged helix-like DNA-binding domain superfamily/Winged helix DNA-binding domain"/>
    <property type="match status" value="1"/>
</dbReference>
<evidence type="ECO:0000256" key="3">
    <source>
        <dbReference type="ARBA" id="ARBA00023125"/>
    </source>
</evidence>
<keyword evidence="9" id="KW-1185">Reference proteome</keyword>
<evidence type="ECO:0000259" key="7">
    <source>
        <dbReference type="PROSITE" id="PS51755"/>
    </source>
</evidence>
<evidence type="ECO:0000256" key="1">
    <source>
        <dbReference type="ARBA" id="ARBA00005820"/>
    </source>
</evidence>
<dbReference type="InterPro" id="IPR051677">
    <property type="entry name" value="AfsR-DnrI-RedD_regulator"/>
</dbReference>
<dbReference type="Pfam" id="PF00486">
    <property type="entry name" value="Trans_reg_C"/>
    <property type="match status" value="1"/>
</dbReference>
<name>A0A418MN79_9ACTN</name>
<feature type="domain" description="OmpR/PhoB-type" evidence="7">
    <location>
        <begin position="10"/>
        <end position="122"/>
    </location>
</feature>
<dbReference type="OrthoDB" id="3208838at2"/>
<evidence type="ECO:0000256" key="4">
    <source>
        <dbReference type="ARBA" id="ARBA00023163"/>
    </source>
</evidence>
<dbReference type="GO" id="GO:0006355">
    <property type="term" value="P:regulation of DNA-templated transcription"/>
    <property type="evidence" value="ECO:0007669"/>
    <property type="project" value="InterPro"/>
</dbReference>
<dbReference type="Proteomes" id="UP000283832">
    <property type="component" value="Unassembled WGS sequence"/>
</dbReference>